<feature type="transmembrane region" description="Helical" evidence="1">
    <location>
        <begin position="137"/>
        <end position="159"/>
    </location>
</feature>
<feature type="transmembrane region" description="Helical" evidence="1">
    <location>
        <begin position="23"/>
        <end position="44"/>
    </location>
</feature>
<dbReference type="EMBL" id="JACHWQ010000001">
    <property type="protein sequence ID" value="MBB2974707.1"/>
    <property type="molecule type" value="Genomic_DNA"/>
</dbReference>
<name>A0A7W4YM41_9MICO</name>
<evidence type="ECO:0000313" key="2">
    <source>
        <dbReference type="EMBL" id="MBB2974707.1"/>
    </source>
</evidence>
<accession>A0A7W4YM41</accession>
<keyword evidence="1" id="KW-0472">Membrane</keyword>
<comment type="caution">
    <text evidence="2">The sequence shown here is derived from an EMBL/GenBank/DDBJ whole genome shotgun (WGS) entry which is preliminary data.</text>
</comment>
<evidence type="ECO:0000256" key="1">
    <source>
        <dbReference type="SAM" id="Phobius"/>
    </source>
</evidence>
<dbReference type="AlphaFoldDB" id="A0A7W4YM41"/>
<evidence type="ECO:0000313" key="3">
    <source>
        <dbReference type="Proteomes" id="UP000529310"/>
    </source>
</evidence>
<proteinExistence type="predicted"/>
<reference evidence="2 3" key="1">
    <citation type="submission" date="2020-08" db="EMBL/GenBank/DDBJ databases">
        <title>Sequencing the genomes of 1000 actinobacteria strains.</title>
        <authorList>
            <person name="Klenk H.-P."/>
        </authorList>
    </citation>
    <scope>NUCLEOTIDE SEQUENCE [LARGE SCALE GENOMIC DNA]</scope>
    <source>
        <strain evidence="2 3">DSM 27099</strain>
    </source>
</reference>
<keyword evidence="3" id="KW-1185">Reference proteome</keyword>
<keyword evidence="1" id="KW-1133">Transmembrane helix</keyword>
<protein>
    <submittedName>
        <fullName evidence="2">Uncharacterized protein</fullName>
    </submittedName>
</protein>
<dbReference type="Proteomes" id="UP000529310">
    <property type="component" value="Unassembled WGS sequence"/>
</dbReference>
<dbReference type="RefSeq" id="WP_165142515.1">
    <property type="nucleotide sequence ID" value="NZ_CP049255.1"/>
</dbReference>
<gene>
    <name evidence="2" type="ORF">FHX49_000248</name>
</gene>
<keyword evidence="1" id="KW-0812">Transmembrane</keyword>
<organism evidence="2 3">
    <name type="scientific">Microbacterium endophyticum</name>
    <dbReference type="NCBI Taxonomy" id="1526412"/>
    <lineage>
        <taxon>Bacteria</taxon>
        <taxon>Bacillati</taxon>
        <taxon>Actinomycetota</taxon>
        <taxon>Actinomycetes</taxon>
        <taxon>Micrococcales</taxon>
        <taxon>Microbacteriaceae</taxon>
        <taxon>Microbacterium</taxon>
    </lineage>
</organism>
<feature type="transmembrane region" description="Helical" evidence="1">
    <location>
        <begin position="109"/>
        <end position="125"/>
    </location>
</feature>
<sequence length="177" mass="19520">MHGGTVPAQDLKAQPGTGWNTPWIWLIILLPIIPSVLVMFVPWGDMFNVDYLYNNDPMAMNRAMLGLYLSPAYLLSIGLGWVIFGLNVFFAYRDFANLRAMGVPKPFHWAWQFLSPVYVIGRSVVVIRRTGRGAAPLWALGGTLVIGLLLAGVIIAVMLSGMGDMMGEIMRYSSTSP</sequence>
<feature type="transmembrane region" description="Helical" evidence="1">
    <location>
        <begin position="65"/>
        <end position="89"/>
    </location>
</feature>